<evidence type="ECO:0000313" key="1">
    <source>
        <dbReference type="EMBL" id="KAF7351043.1"/>
    </source>
</evidence>
<sequence>MSLKDALPDASALDLASKFEQLAAVPEAALEAAGAKIIVIGCGDFRGLDNYRENTGFKGPMFADSARKLYFALGMDIQTTATTPADQQKASYVSEGYWSNLWKSIKNGPLRDPTLIGKQGDFGQLGGDFVFGPGNQCTFAHRMQHTQDHVEVAGLMKLAGAIMP</sequence>
<evidence type="ECO:0000313" key="2">
    <source>
        <dbReference type="Proteomes" id="UP000623467"/>
    </source>
</evidence>
<dbReference type="AlphaFoldDB" id="A0A8H7CXJ1"/>
<proteinExistence type="predicted"/>
<dbReference type="EMBL" id="JACAZH010000014">
    <property type="protein sequence ID" value="KAF7351043.1"/>
    <property type="molecule type" value="Genomic_DNA"/>
</dbReference>
<dbReference type="OrthoDB" id="40334at2759"/>
<organism evidence="1 2">
    <name type="scientific">Mycena sanguinolenta</name>
    <dbReference type="NCBI Taxonomy" id="230812"/>
    <lineage>
        <taxon>Eukaryota</taxon>
        <taxon>Fungi</taxon>
        <taxon>Dikarya</taxon>
        <taxon>Basidiomycota</taxon>
        <taxon>Agaricomycotina</taxon>
        <taxon>Agaricomycetes</taxon>
        <taxon>Agaricomycetidae</taxon>
        <taxon>Agaricales</taxon>
        <taxon>Marasmiineae</taxon>
        <taxon>Mycenaceae</taxon>
        <taxon>Mycena</taxon>
    </lineage>
</organism>
<keyword evidence="2" id="KW-1185">Reference proteome</keyword>
<gene>
    <name evidence="1" type="ORF">MSAN_01666600</name>
</gene>
<reference evidence="1" key="1">
    <citation type="submission" date="2020-05" db="EMBL/GenBank/DDBJ databases">
        <title>Mycena genomes resolve the evolution of fungal bioluminescence.</title>
        <authorList>
            <person name="Tsai I.J."/>
        </authorList>
    </citation>
    <scope>NUCLEOTIDE SEQUENCE</scope>
    <source>
        <strain evidence="1">160909Yilan</strain>
    </source>
</reference>
<dbReference type="PANTHER" id="PTHR28630:SF3">
    <property type="entry name" value="PEROXIREDOXIN-LIKE 2C"/>
    <property type="match status" value="1"/>
</dbReference>
<dbReference type="Proteomes" id="UP000623467">
    <property type="component" value="Unassembled WGS sequence"/>
</dbReference>
<name>A0A8H7CXJ1_9AGAR</name>
<comment type="caution">
    <text evidence="1">The sequence shown here is derived from an EMBL/GenBank/DDBJ whole genome shotgun (WGS) entry which is preliminary data.</text>
</comment>
<dbReference type="Pfam" id="PF13911">
    <property type="entry name" value="AhpC-TSA_2"/>
    <property type="match status" value="1"/>
</dbReference>
<protein>
    <submittedName>
        <fullName evidence="1">Thioredoxin-like protein AAED1</fullName>
    </submittedName>
</protein>
<dbReference type="InterPro" id="IPR032801">
    <property type="entry name" value="PXL2A/B/C"/>
</dbReference>
<dbReference type="PANTHER" id="PTHR28630">
    <property type="match status" value="1"/>
</dbReference>
<accession>A0A8H7CXJ1</accession>